<dbReference type="InterPro" id="IPR017871">
    <property type="entry name" value="ABC_transporter-like_CS"/>
</dbReference>
<dbReference type="GO" id="GO:0015697">
    <property type="term" value="P:quaternary ammonium group transport"/>
    <property type="evidence" value="ECO:0007669"/>
    <property type="project" value="UniProtKB-ARBA"/>
</dbReference>
<dbReference type="Gene3D" id="3.40.50.300">
    <property type="entry name" value="P-loop containing nucleotide triphosphate hydrolases"/>
    <property type="match status" value="1"/>
</dbReference>
<dbReference type="FunFam" id="3.40.50.300:FF:000425">
    <property type="entry name" value="Probable ABC transporter, ATP-binding subunit"/>
    <property type="match status" value="1"/>
</dbReference>
<keyword evidence="1" id="KW-0813">Transport</keyword>
<protein>
    <submittedName>
        <fullName evidence="5">Spermidine/putrescine transport system ATP-binding protein</fullName>
    </submittedName>
</protein>
<evidence type="ECO:0000259" key="4">
    <source>
        <dbReference type="PROSITE" id="PS50893"/>
    </source>
</evidence>
<dbReference type="GO" id="GO:0005524">
    <property type="term" value="F:ATP binding"/>
    <property type="evidence" value="ECO:0007669"/>
    <property type="project" value="UniProtKB-KW"/>
</dbReference>
<evidence type="ECO:0000313" key="5">
    <source>
        <dbReference type="EMBL" id="SHM32711.1"/>
    </source>
</evidence>
<dbReference type="SUPFAM" id="SSF50331">
    <property type="entry name" value="MOP-like"/>
    <property type="match status" value="1"/>
</dbReference>
<dbReference type="PANTHER" id="PTHR42781:SF4">
    <property type="entry name" value="SPERMIDINE_PUTRESCINE IMPORT ATP-BINDING PROTEIN POTA"/>
    <property type="match status" value="1"/>
</dbReference>
<organism evidence="5 6">
    <name type="scientific">Roseovarius litoreus</name>
    <dbReference type="NCBI Taxonomy" id="1155722"/>
    <lineage>
        <taxon>Bacteria</taxon>
        <taxon>Pseudomonadati</taxon>
        <taxon>Pseudomonadota</taxon>
        <taxon>Alphaproteobacteria</taxon>
        <taxon>Rhodobacterales</taxon>
        <taxon>Roseobacteraceae</taxon>
        <taxon>Roseovarius</taxon>
    </lineage>
</organism>
<dbReference type="GO" id="GO:0022857">
    <property type="term" value="F:transmembrane transporter activity"/>
    <property type="evidence" value="ECO:0007669"/>
    <property type="project" value="InterPro"/>
</dbReference>
<feature type="domain" description="ABC transporter" evidence="4">
    <location>
        <begin position="8"/>
        <end position="240"/>
    </location>
</feature>
<dbReference type="PROSITE" id="PS50893">
    <property type="entry name" value="ABC_TRANSPORTER_2"/>
    <property type="match status" value="1"/>
</dbReference>
<evidence type="ECO:0000313" key="6">
    <source>
        <dbReference type="Proteomes" id="UP000322545"/>
    </source>
</evidence>
<dbReference type="InterPro" id="IPR027417">
    <property type="entry name" value="P-loop_NTPase"/>
</dbReference>
<dbReference type="Pfam" id="PF00005">
    <property type="entry name" value="ABC_tran"/>
    <property type="match status" value="1"/>
</dbReference>
<dbReference type="InterPro" id="IPR050093">
    <property type="entry name" value="ABC_SmlMolc_Importer"/>
</dbReference>
<reference evidence="5 6" key="1">
    <citation type="submission" date="2016-11" db="EMBL/GenBank/DDBJ databases">
        <authorList>
            <person name="Varghese N."/>
            <person name="Submissions S."/>
        </authorList>
    </citation>
    <scope>NUCLEOTIDE SEQUENCE [LARGE SCALE GENOMIC DNA]</scope>
    <source>
        <strain evidence="5 6">DSM 28249</strain>
    </source>
</reference>
<dbReference type="PANTHER" id="PTHR42781">
    <property type="entry name" value="SPERMIDINE/PUTRESCINE IMPORT ATP-BINDING PROTEIN POTA"/>
    <property type="match status" value="1"/>
</dbReference>
<name>A0A1M7HVW1_9RHOB</name>
<dbReference type="Proteomes" id="UP000322545">
    <property type="component" value="Unassembled WGS sequence"/>
</dbReference>
<dbReference type="SUPFAM" id="SSF52540">
    <property type="entry name" value="P-loop containing nucleoside triphosphate hydrolases"/>
    <property type="match status" value="1"/>
</dbReference>
<dbReference type="Pfam" id="PF08402">
    <property type="entry name" value="TOBE_2"/>
    <property type="match status" value="1"/>
</dbReference>
<dbReference type="EMBL" id="FRCB01000006">
    <property type="protein sequence ID" value="SHM32711.1"/>
    <property type="molecule type" value="Genomic_DNA"/>
</dbReference>
<keyword evidence="2" id="KW-0547">Nucleotide-binding</keyword>
<proteinExistence type="predicted"/>
<sequence length="361" mass="39658">MTQSDPIFRLEGVTRRYGNLTALDGIDFGAEDNSYIALLGPSGSGKTSLLRVIAGFEAPDTGRIWFQGRDITDLPAHERGIGFVFQNFALFPHLTIFENVAFGLRNGATKVPDAEITDRVRASIDMVGLAGLEDRNPDQISGGQKQRVALARSLVMQPKLVLLDEPLGALDANLRERMQTELRTIRERLDVTFLHVTGSETEALAMGDRVAVLDAGRIVQYDTPDAIYDRPIISDVALFLNRFNLFEGTLKDGSFHGAFGAAPVSSVRANDSDVYAIRYDRTRIFDTDASDLPGPALPVRYLASEYLGSSIIFLFETADHKTVEVDHHLSLGEPRDLSVGQNYILSWDPAQAIVFGKEAAQ</sequence>
<dbReference type="InterPro" id="IPR013611">
    <property type="entry name" value="Transp-assoc_OB_typ2"/>
</dbReference>
<dbReference type="RefSeq" id="WP_149779980.1">
    <property type="nucleotide sequence ID" value="NZ_FRCB01000006.1"/>
</dbReference>
<evidence type="ECO:0000256" key="1">
    <source>
        <dbReference type="ARBA" id="ARBA00022448"/>
    </source>
</evidence>
<dbReference type="InterPro" id="IPR008995">
    <property type="entry name" value="Mo/tungstate-bd_C_term_dom"/>
</dbReference>
<dbReference type="InterPro" id="IPR003439">
    <property type="entry name" value="ABC_transporter-like_ATP-bd"/>
</dbReference>
<dbReference type="PROSITE" id="PS00211">
    <property type="entry name" value="ABC_TRANSPORTER_1"/>
    <property type="match status" value="1"/>
</dbReference>
<evidence type="ECO:0000256" key="3">
    <source>
        <dbReference type="ARBA" id="ARBA00022840"/>
    </source>
</evidence>
<dbReference type="GO" id="GO:0016887">
    <property type="term" value="F:ATP hydrolysis activity"/>
    <property type="evidence" value="ECO:0007669"/>
    <property type="project" value="InterPro"/>
</dbReference>
<evidence type="ECO:0000256" key="2">
    <source>
        <dbReference type="ARBA" id="ARBA00022741"/>
    </source>
</evidence>
<dbReference type="InterPro" id="IPR003593">
    <property type="entry name" value="AAA+_ATPase"/>
</dbReference>
<dbReference type="AlphaFoldDB" id="A0A1M7HVW1"/>
<keyword evidence="6" id="KW-1185">Reference proteome</keyword>
<accession>A0A1M7HVW1</accession>
<dbReference type="SMART" id="SM00382">
    <property type="entry name" value="AAA"/>
    <property type="match status" value="1"/>
</dbReference>
<keyword evidence="3 5" id="KW-0067">ATP-binding</keyword>
<dbReference type="GO" id="GO:0043190">
    <property type="term" value="C:ATP-binding cassette (ABC) transporter complex"/>
    <property type="evidence" value="ECO:0007669"/>
    <property type="project" value="InterPro"/>
</dbReference>
<gene>
    <name evidence="5" type="ORF">SAMN05443432_106167</name>
</gene>